<dbReference type="PROSITE" id="PS50850">
    <property type="entry name" value="MFS"/>
    <property type="match status" value="1"/>
</dbReference>
<organism evidence="8 9">
    <name type="scientific">Castellaniella defragrans</name>
    <name type="common">Alcaligenes defragrans</name>
    <dbReference type="NCBI Taxonomy" id="75697"/>
    <lineage>
        <taxon>Bacteria</taxon>
        <taxon>Pseudomonadati</taxon>
        <taxon>Pseudomonadota</taxon>
        <taxon>Betaproteobacteria</taxon>
        <taxon>Burkholderiales</taxon>
        <taxon>Alcaligenaceae</taxon>
        <taxon>Castellaniella</taxon>
    </lineage>
</organism>
<dbReference type="Pfam" id="PF07690">
    <property type="entry name" value="MFS_1"/>
    <property type="match status" value="1"/>
</dbReference>
<dbReference type="PANTHER" id="PTHR43124:SF3">
    <property type="entry name" value="CHLORAMPHENICOL EFFLUX PUMP RV0191"/>
    <property type="match status" value="1"/>
</dbReference>
<dbReference type="PANTHER" id="PTHR43124">
    <property type="entry name" value="PURINE EFFLUX PUMP PBUE"/>
    <property type="match status" value="1"/>
</dbReference>
<keyword evidence="4 6" id="KW-1133">Transmembrane helix</keyword>
<evidence type="ECO:0000256" key="6">
    <source>
        <dbReference type="SAM" id="Phobius"/>
    </source>
</evidence>
<keyword evidence="5 6" id="KW-0472">Membrane</keyword>
<feature type="transmembrane region" description="Helical" evidence="6">
    <location>
        <begin position="181"/>
        <end position="199"/>
    </location>
</feature>
<evidence type="ECO:0000256" key="2">
    <source>
        <dbReference type="ARBA" id="ARBA00022475"/>
    </source>
</evidence>
<evidence type="ECO:0000313" key="9">
    <source>
        <dbReference type="Proteomes" id="UP000541136"/>
    </source>
</evidence>
<feature type="transmembrane region" description="Helical" evidence="6">
    <location>
        <begin position="61"/>
        <end position="80"/>
    </location>
</feature>
<evidence type="ECO:0000313" key="8">
    <source>
        <dbReference type="EMBL" id="MBB6082974.1"/>
    </source>
</evidence>
<evidence type="ECO:0000259" key="7">
    <source>
        <dbReference type="PROSITE" id="PS50850"/>
    </source>
</evidence>
<keyword evidence="3 6" id="KW-0812">Transmembrane</keyword>
<dbReference type="RefSeq" id="WP_151023942.1">
    <property type="nucleotide sequence ID" value="NZ_JACHIB010000005.1"/>
</dbReference>
<evidence type="ECO:0000256" key="5">
    <source>
        <dbReference type="ARBA" id="ARBA00023136"/>
    </source>
</evidence>
<dbReference type="GO" id="GO:0022857">
    <property type="term" value="F:transmembrane transporter activity"/>
    <property type="evidence" value="ECO:0007669"/>
    <property type="project" value="InterPro"/>
</dbReference>
<name>A0A7W9TLM2_CASDE</name>
<feature type="transmembrane region" description="Helical" evidence="6">
    <location>
        <begin position="318"/>
        <end position="339"/>
    </location>
</feature>
<evidence type="ECO:0000256" key="1">
    <source>
        <dbReference type="ARBA" id="ARBA00004651"/>
    </source>
</evidence>
<feature type="transmembrane region" description="Helical" evidence="6">
    <location>
        <begin position="92"/>
        <end position="110"/>
    </location>
</feature>
<feature type="transmembrane region" description="Helical" evidence="6">
    <location>
        <begin position="382"/>
        <end position="405"/>
    </location>
</feature>
<feature type="transmembrane region" description="Helical" evidence="6">
    <location>
        <begin position="351"/>
        <end position="376"/>
    </location>
</feature>
<feature type="transmembrane region" description="Helical" evidence="6">
    <location>
        <begin position="262"/>
        <end position="286"/>
    </location>
</feature>
<dbReference type="CDD" id="cd17473">
    <property type="entry name" value="MFS_arabinose_efflux_permease_like"/>
    <property type="match status" value="1"/>
</dbReference>
<dbReference type="PROSITE" id="PS00216">
    <property type="entry name" value="SUGAR_TRANSPORT_1"/>
    <property type="match status" value="1"/>
</dbReference>
<feature type="transmembrane region" description="Helical" evidence="6">
    <location>
        <begin position="21"/>
        <end position="41"/>
    </location>
</feature>
<evidence type="ECO:0000256" key="4">
    <source>
        <dbReference type="ARBA" id="ARBA00022989"/>
    </source>
</evidence>
<accession>A0A7W9TLM2</accession>
<dbReference type="InterPro" id="IPR050189">
    <property type="entry name" value="MFS_Efflux_Transporters"/>
</dbReference>
<dbReference type="InterPro" id="IPR005829">
    <property type="entry name" value="Sugar_transporter_CS"/>
</dbReference>
<dbReference type="InterPro" id="IPR036259">
    <property type="entry name" value="MFS_trans_sf"/>
</dbReference>
<dbReference type="InterPro" id="IPR011701">
    <property type="entry name" value="MFS"/>
</dbReference>
<feature type="transmembrane region" description="Helical" evidence="6">
    <location>
        <begin position="225"/>
        <end position="250"/>
    </location>
</feature>
<reference evidence="8 9" key="1">
    <citation type="submission" date="2020-08" db="EMBL/GenBank/DDBJ databases">
        <title>Genomic Encyclopedia of Type Strains, Phase IV (KMG-IV): sequencing the most valuable type-strain genomes for metagenomic binning, comparative biology and taxonomic classification.</title>
        <authorList>
            <person name="Goeker M."/>
        </authorList>
    </citation>
    <scope>NUCLEOTIDE SEQUENCE [LARGE SCALE GENOMIC DNA]</scope>
    <source>
        <strain evidence="8 9">DSM 12141</strain>
    </source>
</reference>
<dbReference type="EMBL" id="JACHIB010000005">
    <property type="protein sequence ID" value="MBB6082974.1"/>
    <property type="molecule type" value="Genomic_DNA"/>
</dbReference>
<dbReference type="GO" id="GO:0005886">
    <property type="term" value="C:plasma membrane"/>
    <property type="evidence" value="ECO:0007669"/>
    <property type="project" value="UniProtKB-SubCell"/>
</dbReference>
<feature type="transmembrane region" description="Helical" evidence="6">
    <location>
        <begin position="122"/>
        <end position="143"/>
    </location>
</feature>
<dbReference type="Proteomes" id="UP000541136">
    <property type="component" value="Unassembled WGS sequence"/>
</dbReference>
<dbReference type="SUPFAM" id="SSF103473">
    <property type="entry name" value="MFS general substrate transporter"/>
    <property type="match status" value="1"/>
</dbReference>
<proteinExistence type="predicted"/>
<comment type="caution">
    <text evidence="8">The sequence shown here is derived from an EMBL/GenBank/DDBJ whole genome shotgun (WGS) entry which is preliminary data.</text>
</comment>
<dbReference type="AlphaFoldDB" id="A0A7W9TLM2"/>
<feature type="transmembrane region" description="Helical" evidence="6">
    <location>
        <begin position="293"/>
        <end position="312"/>
    </location>
</feature>
<keyword evidence="2" id="KW-1003">Cell membrane</keyword>
<sequence length="415" mass="43289">MILSAGSHSANAHAPVRTPRAIHAFILLVASGLSVLVTAILGPSLPQMQAHFSDVPNADYWVPMTMTLPLLVMALCSIFAGALADRIGRKPLMVWATGLYAVVGVAPMVLDSLSAIVASRAVIGMCEAIIMTISTTMIGDYYSGQRREKFMSLQTTVASGSAVFLNMLGGMLGGIGWRAPYAIYGVALLLMPLMAYYLWDTKPGRPAGDAAAPVQDEPGIRFRPLLLLGICAIAFLAGLVFLMVPIHGAYLMGAIGVESTGAIGIAMAFNSVGVVAGTLVFGWIVAPRLRVPAQLALAAAIAAAGFLMMASAGDYRALTAGVMVNGFGAGLLLPTMVTWNMRELPFSHRGFGNGAFISCLMFGMFVNPVLVVYLSHHAGGRAGVIGLIGMAMGGLALVALLVGCLRRRRVAGHAA</sequence>
<feature type="domain" description="Major facilitator superfamily (MFS) profile" evidence="7">
    <location>
        <begin position="23"/>
        <end position="411"/>
    </location>
</feature>
<evidence type="ECO:0000256" key="3">
    <source>
        <dbReference type="ARBA" id="ARBA00022692"/>
    </source>
</evidence>
<feature type="transmembrane region" description="Helical" evidence="6">
    <location>
        <begin position="155"/>
        <end position="175"/>
    </location>
</feature>
<protein>
    <submittedName>
        <fullName evidence="8">MFS family permease</fullName>
    </submittedName>
</protein>
<comment type="subcellular location">
    <subcellularLocation>
        <location evidence="1">Cell membrane</location>
        <topology evidence="1">Multi-pass membrane protein</topology>
    </subcellularLocation>
</comment>
<dbReference type="Gene3D" id="1.20.1250.20">
    <property type="entry name" value="MFS general substrate transporter like domains"/>
    <property type="match status" value="1"/>
</dbReference>
<dbReference type="InterPro" id="IPR020846">
    <property type="entry name" value="MFS_dom"/>
</dbReference>
<gene>
    <name evidence="8" type="ORF">HNR28_001009</name>
</gene>